<evidence type="ECO:0000313" key="3">
    <source>
        <dbReference type="Proteomes" id="UP000076744"/>
    </source>
</evidence>
<dbReference type="OrthoDB" id="4870430at2759"/>
<dbReference type="AlphaFoldDB" id="A0A167I8Y2"/>
<name>A0A167I8Y2_CORFA</name>
<evidence type="ECO:0000313" key="2">
    <source>
        <dbReference type="EMBL" id="OAA48804.1"/>
    </source>
</evidence>
<accession>A0A167I8Y2</accession>
<dbReference type="Proteomes" id="UP000076744">
    <property type="component" value="Unassembled WGS sequence"/>
</dbReference>
<dbReference type="RefSeq" id="XP_018699753.1">
    <property type="nucleotide sequence ID" value="XM_018853072.1"/>
</dbReference>
<gene>
    <name evidence="2" type="ORF">ISF_09470</name>
</gene>
<dbReference type="GeneID" id="30025762"/>
<sequence length="197" mass="20156">MCRGHPKHHRCAHTSVSWYYCPSAHLDMFTGAVSPCGNPIMSDSQPTKAGCPLQHCRFAAKGGSGAGGGWVCCQCGRGPNTRGWCAQRMTAAQVVGLDPGEEVLAGQLQATCDHGCCDDCTGTEEVQGVAGVARGWRASSSACEGASSPGSASEGTSNTWASSPPSSKAGSDDGGSDRGRYGGKERAGGKKGSSKRR</sequence>
<comment type="caution">
    <text evidence="2">The sequence shown here is derived from an EMBL/GenBank/DDBJ whole genome shotgun (WGS) entry which is preliminary data.</text>
</comment>
<organism evidence="2 3">
    <name type="scientific">Cordyceps fumosorosea (strain ARSEF 2679)</name>
    <name type="common">Isaria fumosorosea</name>
    <dbReference type="NCBI Taxonomy" id="1081104"/>
    <lineage>
        <taxon>Eukaryota</taxon>
        <taxon>Fungi</taxon>
        <taxon>Dikarya</taxon>
        <taxon>Ascomycota</taxon>
        <taxon>Pezizomycotina</taxon>
        <taxon>Sordariomycetes</taxon>
        <taxon>Hypocreomycetidae</taxon>
        <taxon>Hypocreales</taxon>
        <taxon>Cordycipitaceae</taxon>
        <taxon>Cordyceps</taxon>
    </lineage>
</organism>
<evidence type="ECO:0000256" key="1">
    <source>
        <dbReference type="SAM" id="MobiDB-lite"/>
    </source>
</evidence>
<feature type="compositionally biased region" description="Low complexity" evidence="1">
    <location>
        <begin position="143"/>
        <end position="169"/>
    </location>
</feature>
<feature type="compositionally biased region" description="Basic and acidic residues" evidence="1">
    <location>
        <begin position="175"/>
        <end position="188"/>
    </location>
</feature>
<protein>
    <submittedName>
        <fullName evidence="2">Uncharacterized protein</fullName>
    </submittedName>
</protein>
<proteinExistence type="predicted"/>
<keyword evidence="3" id="KW-1185">Reference proteome</keyword>
<feature type="region of interest" description="Disordered" evidence="1">
    <location>
        <begin position="143"/>
        <end position="197"/>
    </location>
</feature>
<dbReference type="EMBL" id="AZHB01000050">
    <property type="protein sequence ID" value="OAA48804.1"/>
    <property type="molecule type" value="Genomic_DNA"/>
</dbReference>
<reference evidence="2 3" key="1">
    <citation type="journal article" date="2016" name="Genome Biol. Evol.">
        <title>Divergent and convergent evolution of fungal pathogenicity.</title>
        <authorList>
            <person name="Shang Y."/>
            <person name="Xiao G."/>
            <person name="Zheng P."/>
            <person name="Cen K."/>
            <person name="Zhan S."/>
            <person name="Wang C."/>
        </authorList>
    </citation>
    <scope>NUCLEOTIDE SEQUENCE [LARGE SCALE GENOMIC DNA]</scope>
    <source>
        <strain evidence="2 3">ARSEF 2679</strain>
    </source>
</reference>